<dbReference type="InterPro" id="IPR017894">
    <property type="entry name" value="HTH_IS21_transposase_type"/>
</dbReference>
<dbReference type="Proteomes" id="UP000050497">
    <property type="component" value="Unassembled WGS sequence"/>
</dbReference>
<keyword evidence="2" id="KW-0815">Transposition</keyword>
<dbReference type="PANTHER" id="PTHR35004">
    <property type="entry name" value="TRANSPOSASE RV3428C-RELATED"/>
    <property type="match status" value="1"/>
</dbReference>
<keyword evidence="3" id="KW-0238">DNA-binding</keyword>
<dbReference type="PATRIC" id="fig|1653334.4.peg.462"/>
<feature type="domain" description="HTH IS21-type" evidence="5">
    <location>
        <begin position="3"/>
        <end position="65"/>
    </location>
</feature>
<dbReference type="NCBIfam" id="NF033546">
    <property type="entry name" value="transpos_IS21"/>
    <property type="match status" value="1"/>
</dbReference>
<dbReference type="AlphaFoldDB" id="A0A0N8KDW4"/>
<evidence type="ECO:0000259" key="5">
    <source>
        <dbReference type="PROSITE" id="PS50531"/>
    </source>
</evidence>
<dbReference type="PROSITE" id="PS50531">
    <property type="entry name" value="HTH_IS21"/>
    <property type="match status" value="1"/>
</dbReference>
<reference evidence="6 7" key="1">
    <citation type="submission" date="2015-09" db="EMBL/GenBank/DDBJ databases">
        <title>Identification and resolution of microdiversity through metagenomic sequencing of parallel consortia.</title>
        <authorList>
            <person name="Nelson W.C."/>
            <person name="Romine M.F."/>
            <person name="Lindemann S.R."/>
        </authorList>
    </citation>
    <scope>NUCLEOTIDE SEQUENCE [LARGE SCALE GENOMIC DNA]</scope>
    <source>
        <strain evidence="6">HL-109</strain>
    </source>
</reference>
<comment type="caution">
    <text evidence="6">The sequence shown here is derived from an EMBL/GenBank/DDBJ whole genome shotgun (WGS) entry which is preliminary data.</text>
</comment>
<sequence length="209" mass="24029">MGFLNIIRRMALREKLPLREISRRTGLSRNTIKKYLNAGTVEPKFATPQRASKLDPFAEKLGAWLKTEAGKSRKQRRTLKQLHADLKALGFTGSYNRVAAFARSWRMDRQREQQTTGRGTFVPLAFRPGEAFQFDWSEDYAVLGGERTKLQVAHIKLSHSRAFLLQAYLLQTHEMLFDAHWHGFRAFGGVPGRGKERQVNIRFLAMTSH</sequence>
<comment type="similarity">
    <text evidence="1">Belongs to the transposase IS21/IS408/IS1162 family.</text>
</comment>
<dbReference type="GO" id="GO:0006310">
    <property type="term" value="P:DNA recombination"/>
    <property type="evidence" value="ECO:0007669"/>
    <property type="project" value="UniProtKB-KW"/>
</dbReference>
<keyword evidence="4" id="KW-0233">DNA recombination</keyword>
<dbReference type="PANTHER" id="PTHR35004:SF7">
    <property type="entry name" value="INTEGRASE PROTEIN"/>
    <property type="match status" value="1"/>
</dbReference>
<dbReference type="GO" id="GO:0003677">
    <property type="term" value="F:DNA binding"/>
    <property type="evidence" value="ECO:0007669"/>
    <property type="project" value="UniProtKB-KW"/>
</dbReference>
<protein>
    <submittedName>
        <fullName evidence="6">Transposase</fullName>
    </submittedName>
</protein>
<evidence type="ECO:0000313" key="6">
    <source>
        <dbReference type="EMBL" id="KPQ09666.1"/>
    </source>
</evidence>
<dbReference type="GO" id="GO:0032196">
    <property type="term" value="P:transposition"/>
    <property type="evidence" value="ECO:0007669"/>
    <property type="project" value="UniProtKB-KW"/>
</dbReference>
<evidence type="ECO:0000256" key="4">
    <source>
        <dbReference type="ARBA" id="ARBA00023172"/>
    </source>
</evidence>
<name>A0A0N8KDW4_9HYPH</name>
<evidence type="ECO:0000256" key="3">
    <source>
        <dbReference type="ARBA" id="ARBA00023125"/>
    </source>
</evidence>
<proteinExistence type="inferred from homology"/>
<dbReference type="EMBL" id="LJSX01000023">
    <property type="protein sequence ID" value="KPQ09666.1"/>
    <property type="molecule type" value="Genomic_DNA"/>
</dbReference>
<evidence type="ECO:0000313" key="7">
    <source>
        <dbReference type="Proteomes" id="UP000050497"/>
    </source>
</evidence>
<gene>
    <name evidence="6" type="ORF">HLUCCO17_13570</name>
</gene>
<evidence type="ECO:0000256" key="2">
    <source>
        <dbReference type="ARBA" id="ARBA00022578"/>
    </source>
</evidence>
<organism evidence="6 7">
    <name type="scientific">Saliniramus fredricksonii</name>
    <dbReference type="NCBI Taxonomy" id="1653334"/>
    <lineage>
        <taxon>Bacteria</taxon>
        <taxon>Pseudomonadati</taxon>
        <taxon>Pseudomonadota</taxon>
        <taxon>Alphaproteobacteria</taxon>
        <taxon>Hyphomicrobiales</taxon>
        <taxon>Salinarimonadaceae</taxon>
        <taxon>Saliniramus</taxon>
    </lineage>
</organism>
<accession>A0A0N8KDW4</accession>
<evidence type="ECO:0000256" key="1">
    <source>
        <dbReference type="ARBA" id="ARBA00009277"/>
    </source>
</evidence>